<reference evidence="3 4" key="1">
    <citation type="submission" date="2015-09" db="EMBL/GenBank/DDBJ databases">
        <authorList>
            <consortium name="Pathogen Informatics"/>
        </authorList>
    </citation>
    <scope>NUCLEOTIDE SEQUENCE [LARGE SCALE GENOMIC DNA]</scope>
    <source>
        <strain evidence="3 4">2789STDY5834876</strain>
    </source>
</reference>
<evidence type="ECO:0000313" key="3">
    <source>
        <dbReference type="EMBL" id="CUO89426.1"/>
    </source>
</evidence>
<dbReference type="PANTHER" id="PTHR43002">
    <property type="entry name" value="GLYCOGEN DEBRANCHING ENZYME"/>
    <property type="match status" value="1"/>
</dbReference>
<keyword evidence="3" id="KW-0378">Hydrolase</keyword>
<dbReference type="Pfam" id="PF00128">
    <property type="entry name" value="Alpha-amylase"/>
    <property type="match status" value="1"/>
</dbReference>
<dbReference type="GO" id="GO:0005975">
    <property type="term" value="P:carbohydrate metabolic process"/>
    <property type="evidence" value="ECO:0007669"/>
    <property type="project" value="InterPro"/>
</dbReference>
<evidence type="ECO:0000259" key="2">
    <source>
        <dbReference type="SMART" id="SM00642"/>
    </source>
</evidence>
<dbReference type="Gene3D" id="3.20.20.80">
    <property type="entry name" value="Glycosidases"/>
    <property type="match status" value="2"/>
</dbReference>
<dbReference type="InterPro" id="IPR014756">
    <property type="entry name" value="Ig_E-set"/>
</dbReference>
<dbReference type="SUPFAM" id="SSF81296">
    <property type="entry name" value="E set domains"/>
    <property type="match status" value="1"/>
</dbReference>
<dbReference type="CDD" id="cd11234">
    <property type="entry name" value="E_set_GDE_N"/>
    <property type="match status" value="1"/>
</dbReference>
<comment type="similarity">
    <text evidence="1">Belongs to the glycosyl hydrolase 13 family.</text>
</comment>
<evidence type="ECO:0000256" key="1">
    <source>
        <dbReference type="ARBA" id="ARBA00008061"/>
    </source>
</evidence>
<feature type="domain" description="Glycosyl hydrolase family 13 catalytic" evidence="2">
    <location>
        <begin position="152"/>
        <end position="464"/>
    </location>
</feature>
<gene>
    <name evidence="3" type="primary">glgX_2</name>
    <name evidence="3" type="ORF">ERS852491_03644</name>
</gene>
<keyword evidence="3" id="KW-0326">Glycosidase</keyword>
<sequence>MELTAGSDSRKRGLQIMKKVQGSPRPLGVTIGTESMNFAVSVPPGKLCELLLYRAGSADVEAVYPMQEDPAMGEVRFLALEGLNPQEYEYNYRIGGKVTLDPYVRRITGHRDFGQKEDLESHKVRGAFLTGNFEWDEDRRPCIPYHEVIAYSLHIRGFTMHSSSKVKHKGTYMGVVEKLPYLQELGINQIQCMPVYEFEEYAGKRTNYWGYGRGCYFAPKAAYSAAGDAAAELKEMVKAFHKAEIEVILEMPFEEGILHQTALECLQYYMLEYHVDGFVVNPYHVSWDGLMADPLLKGVKILKKEEWFQNVMRRFLKGDEGMIDDVIWALRRNTKEDGCCNYITAHTGFTLADLVSYDEKHNEANGEHNHDGPVYNYSWNCGAEGPSRKRSIMELRRNQIKNAFFLLLTAQGTPCLLAGDEFENTQKGNNNVYCQDNELSWLNWNRLKNNDSLFQYVKALIALRRDHPVLHRPDALLGLDQISCGTPDVSYHGENAWQVPADVSSRQLGVLYCASGQNDNDCFIAYNMHWVKHTFALPALPKKKKWYRVMDTAEGILEKPQLLENQKTMVLKERSILLLIGK</sequence>
<protein>
    <submittedName>
        <fullName evidence="3">Glycogen debranching enzyme</fullName>
        <ecNumber evidence="3">3.2.1.-</ecNumber>
    </submittedName>
</protein>
<dbReference type="InterPro" id="IPR006047">
    <property type="entry name" value="GH13_cat_dom"/>
</dbReference>
<dbReference type="Gene3D" id="2.60.40.10">
    <property type="entry name" value="Immunoglobulins"/>
    <property type="match status" value="1"/>
</dbReference>
<dbReference type="SUPFAM" id="SSF51445">
    <property type="entry name" value="(Trans)glycosidases"/>
    <property type="match status" value="1"/>
</dbReference>
<dbReference type="AlphaFoldDB" id="A0A174ITI9"/>
<dbReference type="SMART" id="SM00642">
    <property type="entry name" value="Aamy"/>
    <property type="match status" value="1"/>
</dbReference>
<proteinExistence type="inferred from homology"/>
<dbReference type="EMBL" id="CYZU01000041">
    <property type="protein sequence ID" value="CUO89426.1"/>
    <property type="molecule type" value="Genomic_DNA"/>
</dbReference>
<accession>A0A174ITI9</accession>
<dbReference type="Proteomes" id="UP000095544">
    <property type="component" value="Unassembled WGS sequence"/>
</dbReference>
<organism evidence="3 4">
    <name type="scientific">Faecalicatena contorta</name>
    <dbReference type="NCBI Taxonomy" id="39482"/>
    <lineage>
        <taxon>Bacteria</taxon>
        <taxon>Bacillati</taxon>
        <taxon>Bacillota</taxon>
        <taxon>Clostridia</taxon>
        <taxon>Lachnospirales</taxon>
        <taxon>Lachnospiraceae</taxon>
        <taxon>Faecalicatena</taxon>
    </lineage>
</organism>
<dbReference type="InterPro" id="IPR013783">
    <property type="entry name" value="Ig-like_fold"/>
</dbReference>
<dbReference type="SUPFAM" id="SSF51011">
    <property type="entry name" value="Glycosyl hydrolase domain"/>
    <property type="match status" value="1"/>
</dbReference>
<dbReference type="Gene3D" id="2.60.40.1180">
    <property type="entry name" value="Golgi alpha-mannosidase II"/>
    <property type="match status" value="1"/>
</dbReference>
<dbReference type="GO" id="GO:0016798">
    <property type="term" value="F:hydrolase activity, acting on glycosyl bonds"/>
    <property type="evidence" value="ECO:0007669"/>
    <property type="project" value="UniProtKB-KW"/>
</dbReference>
<name>A0A174ITI9_9FIRM</name>
<dbReference type="InterPro" id="IPR013780">
    <property type="entry name" value="Glyco_hydro_b"/>
</dbReference>
<evidence type="ECO:0000313" key="4">
    <source>
        <dbReference type="Proteomes" id="UP000095544"/>
    </source>
</evidence>
<dbReference type="EC" id="3.2.1.-" evidence="3"/>
<dbReference type="InterPro" id="IPR017853">
    <property type="entry name" value="GH"/>
</dbReference>
<dbReference type="STRING" id="39482.ERS852491_03644"/>